<comment type="caution">
    <text evidence="2">The sequence shown here is derived from an EMBL/GenBank/DDBJ whole genome shotgun (WGS) entry which is preliminary data.</text>
</comment>
<dbReference type="Proteomes" id="UP000031338">
    <property type="component" value="Unassembled WGS sequence"/>
</dbReference>
<reference evidence="2 3" key="1">
    <citation type="submission" date="2014-10" db="EMBL/GenBank/DDBJ databases">
        <title>Draft genome sequence of Novosphingobium subterraneum DSM 12447.</title>
        <authorList>
            <person name="Gan H.M."/>
            <person name="Gan H.Y."/>
            <person name="Savka M.A."/>
        </authorList>
    </citation>
    <scope>NUCLEOTIDE SEQUENCE [LARGE SCALE GENOMIC DNA]</scope>
    <source>
        <strain evidence="2 3">DSM 12447</strain>
    </source>
</reference>
<accession>A0A0B8ZH17</accession>
<dbReference type="AlphaFoldDB" id="A0A0B8ZH17"/>
<evidence type="ECO:0000313" key="2">
    <source>
        <dbReference type="EMBL" id="KHS45528.1"/>
    </source>
</evidence>
<feature type="compositionally biased region" description="Basic and acidic residues" evidence="1">
    <location>
        <begin position="82"/>
        <end position="99"/>
    </location>
</feature>
<gene>
    <name evidence="2" type="ORF">NJ75_02547</name>
</gene>
<organism evidence="2 3">
    <name type="scientific">Novosphingobium subterraneum</name>
    <dbReference type="NCBI Taxonomy" id="48936"/>
    <lineage>
        <taxon>Bacteria</taxon>
        <taxon>Pseudomonadati</taxon>
        <taxon>Pseudomonadota</taxon>
        <taxon>Alphaproteobacteria</taxon>
        <taxon>Sphingomonadales</taxon>
        <taxon>Sphingomonadaceae</taxon>
        <taxon>Novosphingobium</taxon>
    </lineage>
</organism>
<keyword evidence="3" id="KW-1185">Reference proteome</keyword>
<name>A0A0B8ZH17_9SPHN</name>
<protein>
    <submittedName>
        <fullName evidence="2">Uncharacterized protein</fullName>
    </submittedName>
</protein>
<feature type="region of interest" description="Disordered" evidence="1">
    <location>
        <begin position="82"/>
        <end position="113"/>
    </location>
</feature>
<evidence type="ECO:0000256" key="1">
    <source>
        <dbReference type="SAM" id="MobiDB-lite"/>
    </source>
</evidence>
<proteinExistence type="predicted"/>
<sequence length="128" mass="13930">MLGRDRKAIDRRDLRYKLRPADRYVTGRVKHDGLAGYRAVGADIESLEISVTDADEVSGVHIADADCALKAIGIKRIAIGPTDRRPRNRSCDIRAERSTGKAGQPSINGGTRNLDTARASINCRACPD</sequence>
<dbReference type="EMBL" id="JRVC01000012">
    <property type="protein sequence ID" value="KHS45528.1"/>
    <property type="molecule type" value="Genomic_DNA"/>
</dbReference>
<evidence type="ECO:0000313" key="3">
    <source>
        <dbReference type="Proteomes" id="UP000031338"/>
    </source>
</evidence>